<evidence type="ECO:0000256" key="1">
    <source>
        <dbReference type="SAM" id="MobiDB-lite"/>
    </source>
</evidence>
<evidence type="ECO:0000313" key="3">
    <source>
        <dbReference type="Proteomes" id="UP001203297"/>
    </source>
</evidence>
<name>A0AAD4M7L5_9AGAM</name>
<feature type="compositionally biased region" description="Polar residues" evidence="1">
    <location>
        <begin position="57"/>
        <end position="69"/>
    </location>
</feature>
<organism evidence="2 3">
    <name type="scientific">Multifurca ochricompacta</name>
    <dbReference type="NCBI Taxonomy" id="376703"/>
    <lineage>
        <taxon>Eukaryota</taxon>
        <taxon>Fungi</taxon>
        <taxon>Dikarya</taxon>
        <taxon>Basidiomycota</taxon>
        <taxon>Agaricomycotina</taxon>
        <taxon>Agaricomycetes</taxon>
        <taxon>Russulales</taxon>
        <taxon>Russulaceae</taxon>
        <taxon>Multifurca</taxon>
    </lineage>
</organism>
<dbReference type="AlphaFoldDB" id="A0AAD4M7L5"/>
<feature type="compositionally biased region" description="Low complexity" evidence="1">
    <location>
        <begin position="138"/>
        <end position="154"/>
    </location>
</feature>
<sequence length="590" mass="64358">MSTSRVPSYAPPPPYSGHQPDTLPYNSTGEARSDDSPPQPPDVAQSHPIVLAPLRITNLTTPLSETRPSLTRMDADASWQIVHRSNRNRPRSPSQHPPPETQFYSVSPPSPSTSASWSLPSPDPAVTATTATPPPPSSSSHSPIPFLSPLSPSPKGQISRSRSKFHPLSLIKFPRATRYPTTQITEHATRKSADQTRLEAEIARQRAVELEAVRRATEEISVRDAGETDRRAAAQAEARTKVKSLMQSLLSRELPSDEERISVFSGCSQACETVGLDLAMVLQEPMIEDQPPIYWAILNRPMASTDGEMAIDSLVLALLGVCRPVGSATLAAVRLACMMASDNALLQRLFRCEPALSPLSASDAMLLGPTNNGGDTVEVEETRDGTGMFVARIRILRFRLRMRVSKSVTVEFIASERIWTLRFSMVSEALTDGRVENKWLLSLELGEYSQAAIVDADLFITGSSHSDGDRDSDPTLAVPLGCTRSELGPGRRNAISVRLDDGPMGPHLINESSTLVDSKGTFHAQFNARLTQSALPLVVEDTSGTLSRLREPVTPNPETPPPPTIGIKEKKKKRRDSKKEVQTTLRRGGR</sequence>
<evidence type="ECO:0000313" key="2">
    <source>
        <dbReference type="EMBL" id="KAI0302449.1"/>
    </source>
</evidence>
<protein>
    <submittedName>
        <fullName evidence="2">Uncharacterized protein</fullName>
    </submittedName>
</protein>
<keyword evidence="3" id="KW-1185">Reference proteome</keyword>
<feature type="compositionally biased region" description="Pro residues" evidence="1">
    <location>
        <begin position="554"/>
        <end position="564"/>
    </location>
</feature>
<feature type="compositionally biased region" description="Low complexity" evidence="1">
    <location>
        <begin position="112"/>
        <end position="131"/>
    </location>
</feature>
<proteinExistence type="predicted"/>
<accession>A0AAD4M7L5</accession>
<feature type="region of interest" description="Disordered" evidence="1">
    <location>
        <begin position="1"/>
        <end position="164"/>
    </location>
</feature>
<comment type="caution">
    <text evidence="2">The sequence shown here is derived from an EMBL/GenBank/DDBJ whole genome shotgun (WGS) entry which is preliminary data.</text>
</comment>
<dbReference type="Proteomes" id="UP001203297">
    <property type="component" value="Unassembled WGS sequence"/>
</dbReference>
<dbReference type="EMBL" id="WTXG01000011">
    <property type="protein sequence ID" value="KAI0302449.1"/>
    <property type="molecule type" value="Genomic_DNA"/>
</dbReference>
<feature type="region of interest" description="Disordered" evidence="1">
    <location>
        <begin position="546"/>
        <end position="590"/>
    </location>
</feature>
<reference evidence="2" key="1">
    <citation type="journal article" date="2022" name="New Phytol.">
        <title>Evolutionary transition to the ectomycorrhizal habit in the genomes of a hyperdiverse lineage of mushroom-forming fungi.</title>
        <authorList>
            <person name="Looney B."/>
            <person name="Miyauchi S."/>
            <person name="Morin E."/>
            <person name="Drula E."/>
            <person name="Courty P.E."/>
            <person name="Kohler A."/>
            <person name="Kuo A."/>
            <person name="LaButti K."/>
            <person name="Pangilinan J."/>
            <person name="Lipzen A."/>
            <person name="Riley R."/>
            <person name="Andreopoulos W."/>
            <person name="He G."/>
            <person name="Johnson J."/>
            <person name="Nolan M."/>
            <person name="Tritt A."/>
            <person name="Barry K.W."/>
            <person name="Grigoriev I.V."/>
            <person name="Nagy L.G."/>
            <person name="Hibbett D."/>
            <person name="Henrissat B."/>
            <person name="Matheny P.B."/>
            <person name="Labbe J."/>
            <person name="Martin F.M."/>
        </authorList>
    </citation>
    <scope>NUCLEOTIDE SEQUENCE</scope>
    <source>
        <strain evidence="2">BPL690</strain>
    </source>
</reference>
<gene>
    <name evidence="2" type="ORF">B0F90DRAFT_1667633</name>
</gene>